<name>A0A940SUS5_9ENTE</name>
<sequence>MTEFIQKWRIYWLFKSAGETRKINGLFFYLRKLPIVGKRISVSIYRNYEVKKVLFVLMTVLGIVMKLVMKFLWIGINLGVISLYSTMLNLKGDVVENGLVLWVLTVPLLVGCFAGFGERLSQHDADFIANFLVSNKFFVHSRMLVETIYDGLSYLPALVVFGAIAGRPIFVPLVGVFCYLGGLFLFYYLGRCISSWSNAARMTCNWLSYVAIGGLIGLLVWRDGFSQLFQWGFGWPGLGLSLVLLVTSSWLLFNYQGEERYNYWLIERSVGQLEAMATAKKSSHSYLGEGLKMQKELKLVEGEGTHLTGNQYLNSLLFSRYRPTLTRQLKWRLLGIAGVGLTIVAISLFTDLPRLSEKEVISLLPALFFVMYFVTFGKKVVQMVFINCDSSMLFYPFYRQPKTILQGFYFRFLKTFYYNGIVSFGMFVMVLLINSVNGFFLSFSFFGILGFLLLSLSLLFSFHELFVYYILQPFSSDLEVVNPVYKVVAGVFYWIAYMNMQLRSMGATYVVLVSLLSLLYVAVGLIVVWRVAPKTFRFKG</sequence>
<feature type="transmembrane region" description="Helical" evidence="1">
    <location>
        <begin position="233"/>
        <end position="253"/>
    </location>
</feature>
<keyword evidence="3" id="KW-1185">Reference proteome</keyword>
<feature type="transmembrane region" description="Helical" evidence="1">
    <location>
        <begin position="506"/>
        <end position="529"/>
    </location>
</feature>
<feature type="transmembrane region" description="Helical" evidence="1">
    <location>
        <begin position="144"/>
        <end position="164"/>
    </location>
</feature>
<organism evidence="2 3">
    <name type="scientific">Vagococcus allomyrinae</name>
    <dbReference type="NCBI Taxonomy" id="2794353"/>
    <lineage>
        <taxon>Bacteria</taxon>
        <taxon>Bacillati</taxon>
        <taxon>Bacillota</taxon>
        <taxon>Bacilli</taxon>
        <taxon>Lactobacillales</taxon>
        <taxon>Enterococcaceae</taxon>
        <taxon>Vagococcus</taxon>
    </lineage>
</organism>
<protein>
    <submittedName>
        <fullName evidence="2">Uncharacterized protein</fullName>
    </submittedName>
</protein>
<gene>
    <name evidence="2" type="ORF">I6N95_11385</name>
</gene>
<comment type="caution">
    <text evidence="2">The sequence shown here is derived from an EMBL/GenBank/DDBJ whole genome shotgun (WGS) entry which is preliminary data.</text>
</comment>
<proteinExistence type="predicted"/>
<feature type="transmembrane region" description="Helical" evidence="1">
    <location>
        <begin position="99"/>
        <end position="117"/>
    </location>
</feature>
<feature type="transmembrane region" description="Helical" evidence="1">
    <location>
        <begin position="170"/>
        <end position="190"/>
    </location>
</feature>
<feature type="transmembrane region" description="Helical" evidence="1">
    <location>
        <begin position="202"/>
        <end position="221"/>
    </location>
</feature>
<dbReference type="RefSeq" id="WP_209527725.1">
    <property type="nucleotide sequence ID" value="NZ_JAEEGA010000006.1"/>
</dbReference>
<accession>A0A940SUS5</accession>
<feature type="transmembrane region" description="Helical" evidence="1">
    <location>
        <begin position="360"/>
        <end position="377"/>
    </location>
</feature>
<feature type="transmembrane region" description="Helical" evidence="1">
    <location>
        <begin position="439"/>
        <end position="471"/>
    </location>
</feature>
<dbReference type="AlphaFoldDB" id="A0A940SUS5"/>
<evidence type="ECO:0000256" key="1">
    <source>
        <dbReference type="SAM" id="Phobius"/>
    </source>
</evidence>
<keyword evidence="1" id="KW-0472">Membrane</keyword>
<dbReference type="EMBL" id="JAEEGA010000006">
    <property type="protein sequence ID" value="MBP1041610.1"/>
    <property type="molecule type" value="Genomic_DNA"/>
</dbReference>
<keyword evidence="1" id="KW-0812">Transmembrane</keyword>
<dbReference type="Proteomes" id="UP000674938">
    <property type="component" value="Unassembled WGS sequence"/>
</dbReference>
<feature type="transmembrane region" description="Helical" evidence="1">
    <location>
        <begin position="53"/>
        <end position="79"/>
    </location>
</feature>
<evidence type="ECO:0000313" key="3">
    <source>
        <dbReference type="Proteomes" id="UP000674938"/>
    </source>
</evidence>
<feature type="transmembrane region" description="Helical" evidence="1">
    <location>
        <begin position="483"/>
        <end position="500"/>
    </location>
</feature>
<evidence type="ECO:0000313" key="2">
    <source>
        <dbReference type="EMBL" id="MBP1041610.1"/>
    </source>
</evidence>
<feature type="transmembrane region" description="Helical" evidence="1">
    <location>
        <begin position="416"/>
        <end position="433"/>
    </location>
</feature>
<reference evidence="2" key="1">
    <citation type="submission" date="2020-12" db="EMBL/GenBank/DDBJ databases">
        <title>Vagococcus allomyrinae sp. nov. and Enterococcus lavae sp. nov., isolated from the larvae of Allomyrina dichotoma.</title>
        <authorList>
            <person name="Lee S.D."/>
        </authorList>
    </citation>
    <scope>NUCLEOTIDE SEQUENCE</scope>
    <source>
        <strain evidence="2">BWB3-3</strain>
    </source>
</reference>
<keyword evidence="1" id="KW-1133">Transmembrane helix</keyword>
<feature type="transmembrane region" description="Helical" evidence="1">
    <location>
        <begin position="329"/>
        <end position="348"/>
    </location>
</feature>